<proteinExistence type="predicted"/>
<keyword evidence="2" id="KW-1185">Reference proteome</keyword>
<dbReference type="InterPro" id="IPR006027">
    <property type="entry name" value="NusB_RsmB_TIM44"/>
</dbReference>
<dbReference type="KEGG" id="mmir:HLA87_02895"/>
<accession>A0A6M4J9T2</accession>
<evidence type="ECO:0000313" key="2">
    <source>
        <dbReference type="Proteomes" id="UP000500686"/>
    </source>
</evidence>
<dbReference type="Pfam" id="PF01029">
    <property type="entry name" value="NusB"/>
    <property type="match status" value="1"/>
</dbReference>
<dbReference type="AlphaFoldDB" id="A0A6M4J9T2"/>
<name>A0A6M4J9T2_9MOLU</name>
<evidence type="ECO:0000313" key="1">
    <source>
        <dbReference type="EMBL" id="QJR43713.1"/>
    </source>
</evidence>
<organism evidence="1 2">
    <name type="scientific">Mycoplasma miroungigenitalium</name>
    <dbReference type="NCBI Taxonomy" id="754515"/>
    <lineage>
        <taxon>Bacteria</taxon>
        <taxon>Bacillati</taxon>
        <taxon>Mycoplasmatota</taxon>
        <taxon>Mollicutes</taxon>
        <taxon>Mycoplasmataceae</taxon>
        <taxon>Mycoplasma</taxon>
    </lineage>
</organism>
<gene>
    <name evidence="1" type="ORF">HLA87_02895</name>
</gene>
<dbReference type="Proteomes" id="UP000500686">
    <property type="component" value="Chromosome"/>
</dbReference>
<dbReference type="SUPFAM" id="SSF48013">
    <property type="entry name" value="NusB-like"/>
    <property type="match status" value="1"/>
</dbReference>
<dbReference type="EMBL" id="CP053096">
    <property type="protein sequence ID" value="QJR43713.1"/>
    <property type="molecule type" value="Genomic_DNA"/>
</dbReference>
<dbReference type="InterPro" id="IPR035926">
    <property type="entry name" value="NusB-like_sf"/>
</dbReference>
<sequence>MKSRRINRIEIINALYSCELLGVYDLKNIFEHNDELTTEQYKQVEKISLNREYLKKIIEKFLIEKSWDEESPLVRAILLNAAYEFFILSAKIVINEAVEITKDFFGEELELYKHVNKVLDSIYKFFVVNEALMRKYLK</sequence>
<dbReference type="Gene3D" id="1.10.940.10">
    <property type="entry name" value="NusB-like"/>
    <property type="match status" value="1"/>
</dbReference>
<dbReference type="RefSeq" id="WP_171111751.1">
    <property type="nucleotide sequence ID" value="NZ_CP053096.1"/>
</dbReference>
<dbReference type="GO" id="GO:0006355">
    <property type="term" value="P:regulation of DNA-templated transcription"/>
    <property type="evidence" value="ECO:0007669"/>
    <property type="project" value="InterPro"/>
</dbReference>
<reference evidence="1 2" key="1">
    <citation type="submission" date="2020-05" db="EMBL/GenBank/DDBJ databases">
        <title>Novel Mycoplasma species detected in Mirounga angustirostris (northern elephant seal) from the USA.</title>
        <authorList>
            <person name="Volokhov D.V."/>
        </authorList>
    </citation>
    <scope>NUCLEOTIDE SEQUENCE [LARGE SCALE GENOMIC DNA]</scope>
    <source>
        <strain evidence="1 2">Mirounga ES2806-GEN</strain>
    </source>
</reference>
<dbReference type="GO" id="GO:0003723">
    <property type="term" value="F:RNA binding"/>
    <property type="evidence" value="ECO:0007669"/>
    <property type="project" value="InterPro"/>
</dbReference>
<protein>
    <submittedName>
        <fullName evidence="1">Transcription antitermination protein NusB</fullName>
    </submittedName>
</protein>